<accession>A0A975IE30</accession>
<dbReference type="Gene3D" id="3.30.420.310">
    <property type="entry name" value="2-keto-3-deoxy-galactonokinase, C-terminal domain"/>
    <property type="match status" value="1"/>
</dbReference>
<reference evidence="1 2" key="1">
    <citation type="journal article" date="2021" name="Microbiol. Resour. Announc.">
        <title>Complete Genome Sequences of Three Human Oral Treponema parvum Isolates.</title>
        <authorList>
            <person name="Zeng H."/>
            <person name="Watt R.M."/>
        </authorList>
    </citation>
    <scope>NUCLEOTIDE SEQUENCE [LARGE SCALE GENOMIC DNA]</scope>
    <source>
        <strain evidence="1 2">ATCC 700770</strain>
    </source>
</reference>
<evidence type="ECO:0000313" key="1">
    <source>
        <dbReference type="EMBL" id="QTQ13453.1"/>
    </source>
</evidence>
<proteinExistence type="predicted"/>
<dbReference type="InterPro" id="IPR007729">
    <property type="entry name" value="DGOK"/>
</dbReference>
<sequence length="355" mass="39696">MYNVYFDSGTTNTRMYVFNCKEELVYKSEKSVGSKDSALSGDKDLLARELCLLLEKGCAELKIGREAVGEIWMSGMITSPNGIVEVPHITIPVDLHKLALNVFLFYEKKFFKKEIHFIPGIKSFPAEGKITAENVDEINNMRGEETEICGIMSSFPASKGNFIFVMPGSHTQVAAVKDGSIVNIVSTITGELFKALKSQTILASSLEGGYEKIDTEMVRLGYRNLQKYGFNRAIYIDRSLLLFTDSTAEQRHSYLEGVLNGGVLQAVSAAFGWKSDKNPKAQYETEDKTRALKKIGEPIDMYICGSENQFHIYKAIAEDFFPEYSVKRMEYGNMPFSALGYKAVAAEYKTLQPIP</sequence>
<dbReference type="CDD" id="cd24012">
    <property type="entry name" value="ASKHA_NBD_KDGal-kinase"/>
    <property type="match status" value="1"/>
</dbReference>
<dbReference type="EMBL" id="CP054142">
    <property type="protein sequence ID" value="QTQ13453.1"/>
    <property type="molecule type" value="Genomic_DNA"/>
</dbReference>
<gene>
    <name evidence="1" type="ORF">HRQ91_02705</name>
</gene>
<dbReference type="GO" id="GO:0008671">
    <property type="term" value="F:2-dehydro-3-deoxygalactonokinase activity"/>
    <property type="evidence" value="ECO:0007669"/>
    <property type="project" value="InterPro"/>
</dbReference>
<dbReference type="InterPro" id="IPR042258">
    <property type="entry name" value="DGOK_N"/>
</dbReference>
<dbReference type="Proteomes" id="UP000671908">
    <property type="component" value="Chromosome"/>
</dbReference>
<dbReference type="InterPro" id="IPR042257">
    <property type="entry name" value="DGOK_C"/>
</dbReference>
<name>A0A975IE30_9SPIR</name>
<dbReference type="GO" id="GO:0034194">
    <property type="term" value="P:D-galactonate catabolic process"/>
    <property type="evidence" value="ECO:0007669"/>
    <property type="project" value="InterPro"/>
</dbReference>
<dbReference type="AlphaFoldDB" id="A0A975IE30"/>
<keyword evidence="2" id="KW-1185">Reference proteome</keyword>
<protein>
    <submittedName>
        <fullName evidence="1">2-dehydro-3-deoxygalactonokinase</fullName>
    </submittedName>
</protein>
<dbReference type="Pfam" id="PF05035">
    <property type="entry name" value="DGOK"/>
    <property type="match status" value="1"/>
</dbReference>
<organism evidence="1 2">
    <name type="scientific">Treponema parvum</name>
    <dbReference type="NCBI Taxonomy" id="138851"/>
    <lineage>
        <taxon>Bacteria</taxon>
        <taxon>Pseudomonadati</taxon>
        <taxon>Spirochaetota</taxon>
        <taxon>Spirochaetia</taxon>
        <taxon>Spirochaetales</taxon>
        <taxon>Treponemataceae</taxon>
        <taxon>Treponema</taxon>
    </lineage>
</organism>
<evidence type="ECO:0000313" key="2">
    <source>
        <dbReference type="Proteomes" id="UP000671908"/>
    </source>
</evidence>
<dbReference type="KEGG" id="tpav:HRQ91_02705"/>
<dbReference type="Gene3D" id="3.30.420.300">
    <property type="entry name" value="2-keto-3-deoxy-galactonokinase, substrate binding domain"/>
    <property type="match status" value="1"/>
</dbReference>
<dbReference type="RefSeq" id="WP_210120145.1">
    <property type="nucleotide sequence ID" value="NZ_CP054142.1"/>
</dbReference>